<gene>
    <name evidence="2" type="ORF">TCAL_07851</name>
</gene>
<evidence type="ECO:0000313" key="3">
    <source>
        <dbReference type="Proteomes" id="UP000318571"/>
    </source>
</evidence>
<sequence>MKAGWWQPWMVGITLWGAMLIGNADSQTQSKSEQQIQCYACGLAKVHPENDVVGSYGTAIGKKMYNHSCTELLDNLKDGAVANRFMRTCPVGVKSCFGATGFYDHGDNDPSNDLHVQFLGCSEAKHQHSYGCDRDLQNVDIRDKAKRKIQVEIDVNLCFCSTHICNDPLGELLSSKAAIQTSPSVVPTLVMGFLVASGLRWNF</sequence>
<keyword evidence="3" id="KW-1185">Reference proteome</keyword>
<protein>
    <recommendedName>
        <fullName evidence="4">Protein quiver</fullName>
    </recommendedName>
</protein>
<feature type="chain" id="PRO_5021925515" description="Protein quiver" evidence="1">
    <location>
        <begin position="27"/>
        <end position="203"/>
    </location>
</feature>
<proteinExistence type="predicted"/>
<feature type="signal peptide" evidence="1">
    <location>
        <begin position="1"/>
        <end position="26"/>
    </location>
</feature>
<evidence type="ECO:0008006" key="4">
    <source>
        <dbReference type="Google" id="ProtNLM"/>
    </source>
</evidence>
<dbReference type="EMBL" id="VCGU01000003">
    <property type="protein sequence ID" value="TRY77775.1"/>
    <property type="molecule type" value="Genomic_DNA"/>
</dbReference>
<dbReference type="AlphaFoldDB" id="A0A553PJA9"/>
<organism evidence="2 3">
    <name type="scientific">Tigriopus californicus</name>
    <name type="common">Marine copepod</name>
    <dbReference type="NCBI Taxonomy" id="6832"/>
    <lineage>
        <taxon>Eukaryota</taxon>
        <taxon>Metazoa</taxon>
        <taxon>Ecdysozoa</taxon>
        <taxon>Arthropoda</taxon>
        <taxon>Crustacea</taxon>
        <taxon>Multicrustacea</taxon>
        <taxon>Hexanauplia</taxon>
        <taxon>Copepoda</taxon>
        <taxon>Harpacticoida</taxon>
        <taxon>Harpacticidae</taxon>
        <taxon>Tigriopus</taxon>
    </lineage>
</organism>
<evidence type="ECO:0000256" key="1">
    <source>
        <dbReference type="SAM" id="SignalP"/>
    </source>
</evidence>
<comment type="caution">
    <text evidence="2">The sequence shown here is derived from an EMBL/GenBank/DDBJ whole genome shotgun (WGS) entry which is preliminary data.</text>
</comment>
<dbReference type="OrthoDB" id="10475739at2759"/>
<dbReference type="Proteomes" id="UP000318571">
    <property type="component" value="Chromosome 11"/>
</dbReference>
<reference evidence="2 3" key="1">
    <citation type="journal article" date="2018" name="Nat. Ecol. Evol.">
        <title>Genomic signatures of mitonuclear coevolution across populations of Tigriopus californicus.</title>
        <authorList>
            <person name="Barreto F.S."/>
            <person name="Watson E.T."/>
            <person name="Lima T.G."/>
            <person name="Willett C.S."/>
            <person name="Edmands S."/>
            <person name="Li W."/>
            <person name="Burton R.S."/>
        </authorList>
    </citation>
    <scope>NUCLEOTIDE SEQUENCE [LARGE SCALE GENOMIC DNA]</scope>
    <source>
        <strain evidence="2 3">San Diego</strain>
    </source>
</reference>
<evidence type="ECO:0000313" key="2">
    <source>
        <dbReference type="EMBL" id="TRY77775.1"/>
    </source>
</evidence>
<keyword evidence="1" id="KW-0732">Signal</keyword>
<accession>A0A553PJA9</accession>
<name>A0A553PJA9_TIGCA</name>